<sequence>MDKSVTFTVDVDVYEKFCIALNLTKETQDTAVERL</sequence>
<proteinExistence type="predicted"/>
<organism evidence="1 2">
    <name type="scientific">Alkalihalobacillus alcalophilus ATCC 27647 = CGMCC 1.3604</name>
    <dbReference type="NCBI Taxonomy" id="1218173"/>
    <lineage>
        <taxon>Bacteria</taxon>
        <taxon>Bacillati</taxon>
        <taxon>Bacillota</taxon>
        <taxon>Bacilli</taxon>
        <taxon>Bacillales</taxon>
        <taxon>Bacillaceae</taxon>
        <taxon>Alkalihalobacillus</taxon>
    </lineage>
</organism>
<accession>A0A4S4JVG9</accession>
<dbReference type="AlphaFoldDB" id="A0A4S4JVG9"/>
<dbReference type="EMBL" id="JALP01000255">
    <property type="protein sequence ID" value="THG89195.1"/>
    <property type="molecule type" value="Genomic_DNA"/>
</dbReference>
<gene>
    <name evidence="1" type="ORF">AJ85_18980</name>
</gene>
<comment type="caution">
    <text evidence="1">The sequence shown here is derived from an EMBL/GenBank/DDBJ whole genome shotgun (WGS) entry which is preliminary data.</text>
</comment>
<evidence type="ECO:0000313" key="2">
    <source>
        <dbReference type="Proteomes" id="UP000297014"/>
    </source>
</evidence>
<evidence type="ECO:0000313" key="1">
    <source>
        <dbReference type="EMBL" id="THG89195.1"/>
    </source>
</evidence>
<protein>
    <submittedName>
        <fullName evidence="1">Uncharacterized protein</fullName>
    </submittedName>
</protein>
<name>A0A4S4JVG9_ALKAL</name>
<dbReference type="Proteomes" id="UP000297014">
    <property type="component" value="Unassembled WGS sequence"/>
</dbReference>
<reference evidence="1 2" key="1">
    <citation type="submission" date="2014-01" db="EMBL/GenBank/DDBJ databases">
        <title>Draft genome sequencing of Bacillus alcalophilus CGMCC 1.3604.</title>
        <authorList>
            <person name="Yang J."/>
            <person name="Diao L."/>
            <person name="Yang S."/>
        </authorList>
    </citation>
    <scope>NUCLEOTIDE SEQUENCE [LARGE SCALE GENOMIC DNA]</scope>
    <source>
        <strain evidence="1 2">CGMCC 1.3604</strain>
    </source>
</reference>